<keyword evidence="4" id="KW-0436">Ligase</keyword>
<dbReference type="SUPFAM" id="SSF47336">
    <property type="entry name" value="ACP-like"/>
    <property type="match status" value="1"/>
</dbReference>
<dbReference type="GO" id="GO:0044550">
    <property type="term" value="P:secondary metabolite biosynthetic process"/>
    <property type="evidence" value="ECO:0007669"/>
    <property type="project" value="UniProtKB-ARBA"/>
</dbReference>
<reference evidence="4" key="1">
    <citation type="journal article" date="2014" name="Nat. Commun.">
        <title>Multiple recent horizontal transfers of a large genomic region in cheese making fungi.</title>
        <authorList>
            <person name="Cheeseman K."/>
            <person name="Ropars J."/>
            <person name="Renault P."/>
            <person name="Dupont J."/>
            <person name="Gouzy J."/>
            <person name="Branca A."/>
            <person name="Abraham A.L."/>
            <person name="Ceppi M."/>
            <person name="Conseiller E."/>
            <person name="Debuchy R."/>
            <person name="Malagnac F."/>
            <person name="Goarin A."/>
            <person name="Silar P."/>
            <person name="Lacoste S."/>
            <person name="Sallet E."/>
            <person name="Bensimon A."/>
            <person name="Giraud T."/>
            <person name="Brygoo Y."/>
        </authorList>
    </citation>
    <scope>NUCLEOTIDE SEQUENCE [LARGE SCALE GENOMIC DNA]</scope>
    <source>
        <strain evidence="4">FM164</strain>
    </source>
</reference>
<dbReference type="OMA" id="MPMFHAA"/>
<dbReference type="Pfam" id="PF00550">
    <property type="entry name" value="PP-binding"/>
    <property type="match status" value="1"/>
</dbReference>
<dbReference type="Proteomes" id="UP000030686">
    <property type="component" value="Unassembled WGS sequence"/>
</dbReference>
<dbReference type="InterPro" id="IPR000873">
    <property type="entry name" value="AMP-dep_synth/lig_dom"/>
</dbReference>
<dbReference type="SUPFAM" id="SSF51735">
    <property type="entry name" value="NAD(P)-binding Rossmann-fold domains"/>
    <property type="match status" value="1"/>
</dbReference>
<dbReference type="InterPro" id="IPR036291">
    <property type="entry name" value="NAD(P)-bd_dom_sf"/>
</dbReference>
<accession>W6QZN3</accession>
<dbReference type="SUPFAM" id="SSF56801">
    <property type="entry name" value="Acetyl-CoA synthetase-like"/>
    <property type="match status" value="1"/>
</dbReference>
<keyword evidence="1" id="KW-0596">Phosphopantetheine</keyword>
<keyword evidence="2" id="KW-0597">Phosphoprotein</keyword>
<dbReference type="InterPro" id="IPR013120">
    <property type="entry name" value="FAR_NAD-bd"/>
</dbReference>
<dbReference type="InterPro" id="IPR006162">
    <property type="entry name" value="Ppantetheine_attach_site"/>
</dbReference>
<evidence type="ECO:0000256" key="2">
    <source>
        <dbReference type="ARBA" id="ARBA00022553"/>
    </source>
</evidence>
<organism evidence="4 5">
    <name type="scientific">Penicillium roqueforti (strain FM164)</name>
    <dbReference type="NCBI Taxonomy" id="1365484"/>
    <lineage>
        <taxon>Eukaryota</taxon>
        <taxon>Fungi</taxon>
        <taxon>Dikarya</taxon>
        <taxon>Ascomycota</taxon>
        <taxon>Pezizomycotina</taxon>
        <taxon>Eurotiomycetes</taxon>
        <taxon>Eurotiomycetidae</taxon>
        <taxon>Eurotiales</taxon>
        <taxon>Aspergillaceae</taxon>
        <taxon>Penicillium</taxon>
    </lineage>
</organism>
<dbReference type="OrthoDB" id="429813at2759"/>
<dbReference type="Pfam" id="PF23562">
    <property type="entry name" value="AMP-binding_C_3"/>
    <property type="match status" value="1"/>
</dbReference>
<feature type="domain" description="Carrier" evidence="3">
    <location>
        <begin position="549"/>
        <end position="632"/>
    </location>
</feature>
<evidence type="ECO:0000313" key="5">
    <source>
        <dbReference type="Proteomes" id="UP000030686"/>
    </source>
</evidence>
<dbReference type="PROSITE" id="PS00455">
    <property type="entry name" value="AMP_BINDING"/>
    <property type="match status" value="1"/>
</dbReference>
<dbReference type="PROSITE" id="PS00012">
    <property type="entry name" value="PHOSPHOPANTETHEINE"/>
    <property type="match status" value="1"/>
</dbReference>
<evidence type="ECO:0000313" key="4">
    <source>
        <dbReference type="EMBL" id="CDM35027.1"/>
    </source>
</evidence>
<dbReference type="PANTHER" id="PTHR43439:SF2">
    <property type="entry name" value="ENZYME, PUTATIVE (JCVI)-RELATED"/>
    <property type="match status" value="1"/>
</dbReference>
<dbReference type="Gene3D" id="3.40.50.12780">
    <property type="entry name" value="N-terminal domain of ligase-like"/>
    <property type="match status" value="1"/>
</dbReference>
<dbReference type="PANTHER" id="PTHR43439">
    <property type="entry name" value="PHENYLACETATE-COENZYME A LIGASE"/>
    <property type="match status" value="1"/>
</dbReference>
<dbReference type="STRING" id="1365484.W6QZN3"/>
<dbReference type="InterPro" id="IPR020845">
    <property type="entry name" value="AMP-binding_CS"/>
</dbReference>
<dbReference type="InterPro" id="IPR009081">
    <property type="entry name" value="PP-bd_ACP"/>
</dbReference>
<dbReference type="AlphaFoldDB" id="W6QZN3"/>
<dbReference type="Gene3D" id="3.40.50.720">
    <property type="entry name" value="NAD(P)-binding Rossmann-like Domain"/>
    <property type="match status" value="1"/>
</dbReference>
<dbReference type="InterPro" id="IPR036736">
    <property type="entry name" value="ACP-like_sf"/>
</dbReference>
<keyword evidence="5" id="KW-1185">Reference proteome</keyword>
<dbReference type="InterPro" id="IPR051414">
    <property type="entry name" value="Adenylate-forming_Reductase"/>
</dbReference>
<dbReference type="Gene3D" id="1.10.1200.10">
    <property type="entry name" value="ACP-like"/>
    <property type="match status" value="1"/>
</dbReference>
<dbReference type="Pfam" id="PF07993">
    <property type="entry name" value="NAD_binding_4"/>
    <property type="match status" value="1"/>
</dbReference>
<dbReference type="PROSITE" id="PS50075">
    <property type="entry name" value="CARRIER"/>
    <property type="match status" value="1"/>
</dbReference>
<protein>
    <submittedName>
        <fullName evidence="4">AMP-dependent synthetase/ligase</fullName>
    </submittedName>
</protein>
<sequence>MESFRKRLLATTIDEQAETKPTQRFAVISQGLDLSNGLRDISIKDLAQAVNFMCWWIESIIGPAHSDSPETVAYMGGNDVRYLIFFLACQKTGYQAFLPSTRNSDEAYVHLLSAINCTKFFFGEERQERVLEIQGLVPKLDIFQAPTLNTILSDESGLRHYPYTKSYADAEDDIVCIIHSSGTTGMPKPVYLTNGFIMTFDSVTYLEKPPGRRPNTFHDLDQSQLLLAAAPFFHLMGLVTFIFSVWNECPMFVAPDKPLSVDYMIELLSTGHPTVALLPPSVLEDMSQSEKALASLKEVKKVYFAGAPLPLEIGEKLRKYTEIITVIGSSEAGVIPGLIPEDKTNWGYFEWNEDYGVEMQDTGGGVFELVIPRKKDSRDWKAVFHTYPELDAYPTNDLFTQHPTDPRLWKFCGRKDDVIVLSNGEKFNPIGMEGIIEGHPLVRKAVVVGQSRFQAGLLVDPSPAGWDMDPKVFIEEIWPVVQAANQTIAAHGRVMKNKIRLAVKTKPFQTTPKGNVRRRMVLQDYEEEIDMIYTEDLVDDLDQSLPQTLDHESLTEYIRQVITRVLEKPEIADDQDFYAAGLDSLMTIHASRILQKGIQLRRPDVEAGAINAQTIYGNPTVDRLSQSVMDILDGRAQADIPRAEKIKSLLEKYTSDLPVREVYRENGLPSPSTVILTGSTGSLGTYLLHDLLNSDSITKIYCLNRSDAEARQKKGFEEKGLHFDENDWKDKVEFLQVSFGEPQFGLDESKYQELLDSVDTIIHNAWKVDFNHSVDSFEGTHIRGVRRFIDFSLNSRNNAHVHFVSSISTVGAWTPDKGDLVPEVPIDDISVVLSQGYGESKHIAERICLEASQRSQVPTSVHRVGQIAGPTSARGQWNRQEWLPTIIATSKAMGKIPDQLGSVAVDWVPVDTLSNIIVEIVNTRHRDSSEARSAVFHLTNPEQTSWSTLIPAVQSEYAVEPVAFSRWLGELESITNPSSEEVASKPALKLLGFYRGLEGEGSALSVPLDVQRTKAASASMRALGAVSPSLMRNWLQQWQF</sequence>
<dbReference type="InterPro" id="IPR042099">
    <property type="entry name" value="ANL_N_sf"/>
</dbReference>
<dbReference type="EMBL" id="HG792017">
    <property type="protein sequence ID" value="CDM35027.1"/>
    <property type="molecule type" value="Genomic_DNA"/>
</dbReference>
<proteinExistence type="predicted"/>
<evidence type="ECO:0000256" key="1">
    <source>
        <dbReference type="ARBA" id="ARBA00022450"/>
    </source>
</evidence>
<dbReference type="Pfam" id="PF00501">
    <property type="entry name" value="AMP-binding"/>
    <property type="match status" value="1"/>
</dbReference>
<gene>
    <name evidence="4" type="ORF">PROQFM164_S03g001754</name>
</gene>
<name>W6QZN3_PENRF</name>
<evidence type="ECO:0000259" key="3">
    <source>
        <dbReference type="PROSITE" id="PS50075"/>
    </source>
</evidence>
<dbReference type="GO" id="GO:0016874">
    <property type="term" value="F:ligase activity"/>
    <property type="evidence" value="ECO:0007669"/>
    <property type="project" value="UniProtKB-KW"/>
</dbReference>